<evidence type="ECO:0000313" key="1">
    <source>
        <dbReference type="EMBL" id="CAG2234367.1"/>
    </source>
</evidence>
<name>A0A8S3TL56_MYTED</name>
<gene>
    <name evidence="1" type="ORF">MEDL_47002</name>
</gene>
<evidence type="ECO:0008006" key="3">
    <source>
        <dbReference type="Google" id="ProtNLM"/>
    </source>
</evidence>
<dbReference type="SUPFAM" id="SSF50630">
    <property type="entry name" value="Acid proteases"/>
    <property type="match status" value="1"/>
</dbReference>
<dbReference type="InterPro" id="IPR021109">
    <property type="entry name" value="Peptidase_aspartic_dom_sf"/>
</dbReference>
<comment type="caution">
    <text evidence="1">The sequence shown here is derived from an EMBL/GenBank/DDBJ whole genome shotgun (WGS) entry which is preliminary data.</text>
</comment>
<evidence type="ECO:0000313" key="2">
    <source>
        <dbReference type="Proteomes" id="UP000683360"/>
    </source>
</evidence>
<reference evidence="1" key="1">
    <citation type="submission" date="2021-03" db="EMBL/GenBank/DDBJ databases">
        <authorList>
            <person name="Bekaert M."/>
        </authorList>
    </citation>
    <scope>NUCLEOTIDE SEQUENCE</scope>
</reference>
<organism evidence="1 2">
    <name type="scientific">Mytilus edulis</name>
    <name type="common">Blue mussel</name>
    <dbReference type="NCBI Taxonomy" id="6550"/>
    <lineage>
        <taxon>Eukaryota</taxon>
        <taxon>Metazoa</taxon>
        <taxon>Spiralia</taxon>
        <taxon>Lophotrochozoa</taxon>
        <taxon>Mollusca</taxon>
        <taxon>Bivalvia</taxon>
        <taxon>Autobranchia</taxon>
        <taxon>Pteriomorphia</taxon>
        <taxon>Mytilida</taxon>
        <taxon>Mytiloidea</taxon>
        <taxon>Mytilidae</taxon>
        <taxon>Mytilinae</taxon>
        <taxon>Mytilus</taxon>
    </lineage>
</organism>
<keyword evidence="2" id="KW-1185">Reference proteome</keyword>
<dbReference type="Gene3D" id="2.40.70.10">
    <property type="entry name" value="Acid Proteases"/>
    <property type="match status" value="1"/>
</dbReference>
<protein>
    <recommendedName>
        <fullName evidence="3">Peptidase A2 domain-containing protein</fullName>
    </recommendedName>
</protein>
<sequence>MCREETHDEHENGQNIYFVDVNESSEFSIVDEGLKEPQIKMYDDHNVLTHQVENCMAETQPEMAHIEVLDHIPSIKIEKCMAETQPEMAHIEVLDHIRSIKVENCMAETQPEMAHIEVLDHTPSTISNDFVEEKQFILVELGPPIELESTAEIVNTAEPSIEIQEEIILPQVLENIDIPEIFEDSEMQRLFRTDEPRCKPVFKIKSKSRQDGIYIDGKINYVPTIFTVDTGAARTVLSEELYLRIPEEVRPPLVQSHSLIGADGNPLRELGTADFGVRLGNFSFNMELVVAHIADSVLLGLDILVMGKKGPAEIRLADQVLYWNEQNIPFKIAGEFSRVRKVVAADSTVVPGYSELILEAYIEKTDLDSWLSHQEFLIEPSVDFMEKSSLIITTCLVDLAGHVMSKITLVNPFMNEVTIHQNTVIGTARLMEFEVIYLVNVKDNSENETSRHLSVRRLALDQHKDTMSVSKIPAFSESVTRTRPEPEPPPLQISLLVLLTALTCLT</sequence>
<dbReference type="Proteomes" id="UP000683360">
    <property type="component" value="Unassembled WGS sequence"/>
</dbReference>
<accession>A0A8S3TL56</accession>
<dbReference type="Pfam" id="PF13975">
    <property type="entry name" value="gag-asp_proteas"/>
    <property type="match status" value="1"/>
</dbReference>
<proteinExistence type="predicted"/>
<dbReference type="EMBL" id="CAJPWZ010002236">
    <property type="protein sequence ID" value="CAG2234367.1"/>
    <property type="molecule type" value="Genomic_DNA"/>
</dbReference>
<dbReference type="AlphaFoldDB" id="A0A8S3TL56"/>